<sequence>MSGREDDGQKWAAIVVLVDDLNSTSRYTLRRRFSGPQLQKGRCYMEPLLPRTAGPLERVARRSKKNSTEKTSDPPSTFCDISFLKNKLGLTLPPAEDILRSAAMVRRPKGKLITLADVSKRFSQCLEEARQVYEMSMLSMPNSASNIQVRDSASSKETLVTPPGSEMQDMASKCGVMIKQTGRGKTQFRPAITPAVSLERNQAARCIEIIRYFIHPGPLLVKGSYTLIDTLNFKTNWLTPSPKISPTSRM</sequence>
<gene>
    <name evidence="2" type="ORF">PoB_001509500</name>
</gene>
<dbReference type="Proteomes" id="UP000735302">
    <property type="component" value="Unassembled WGS sequence"/>
</dbReference>
<organism evidence="2 3">
    <name type="scientific">Plakobranchus ocellatus</name>
    <dbReference type="NCBI Taxonomy" id="259542"/>
    <lineage>
        <taxon>Eukaryota</taxon>
        <taxon>Metazoa</taxon>
        <taxon>Spiralia</taxon>
        <taxon>Lophotrochozoa</taxon>
        <taxon>Mollusca</taxon>
        <taxon>Gastropoda</taxon>
        <taxon>Heterobranchia</taxon>
        <taxon>Euthyneura</taxon>
        <taxon>Panpulmonata</taxon>
        <taxon>Sacoglossa</taxon>
        <taxon>Placobranchoidea</taxon>
        <taxon>Plakobranchidae</taxon>
        <taxon>Plakobranchus</taxon>
    </lineage>
</organism>
<evidence type="ECO:0000313" key="2">
    <source>
        <dbReference type="EMBL" id="GFN88589.1"/>
    </source>
</evidence>
<dbReference type="EMBL" id="BLXT01001860">
    <property type="protein sequence ID" value="GFN88589.1"/>
    <property type="molecule type" value="Genomic_DNA"/>
</dbReference>
<accession>A0AAV3Z068</accession>
<reference evidence="2 3" key="1">
    <citation type="journal article" date="2021" name="Elife">
        <title>Chloroplast acquisition without the gene transfer in kleptoplastic sea slugs, Plakobranchus ocellatus.</title>
        <authorList>
            <person name="Maeda T."/>
            <person name="Takahashi S."/>
            <person name="Yoshida T."/>
            <person name="Shimamura S."/>
            <person name="Takaki Y."/>
            <person name="Nagai Y."/>
            <person name="Toyoda A."/>
            <person name="Suzuki Y."/>
            <person name="Arimoto A."/>
            <person name="Ishii H."/>
            <person name="Satoh N."/>
            <person name="Nishiyama T."/>
            <person name="Hasebe M."/>
            <person name="Maruyama T."/>
            <person name="Minagawa J."/>
            <person name="Obokata J."/>
            <person name="Shigenobu S."/>
        </authorList>
    </citation>
    <scope>NUCLEOTIDE SEQUENCE [LARGE SCALE GENOMIC DNA]</scope>
</reference>
<comment type="caution">
    <text evidence="2">The sequence shown here is derived from an EMBL/GenBank/DDBJ whole genome shotgun (WGS) entry which is preliminary data.</text>
</comment>
<name>A0AAV3Z068_9GAST</name>
<feature type="compositionally biased region" description="Polar residues" evidence="1">
    <location>
        <begin position="145"/>
        <end position="158"/>
    </location>
</feature>
<feature type="region of interest" description="Disordered" evidence="1">
    <location>
        <begin position="145"/>
        <end position="165"/>
    </location>
</feature>
<evidence type="ECO:0000313" key="3">
    <source>
        <dbReference type="Proteomes" id="UP000735302"/>
    </source>
</evidence>
<proteinExistence type="predicted"/>
<dbReference type="AlphaFoldDB" id="A0AAV3Z068"/>
<feature type="region of interest" description="Disordered" evidence="1">
    <location>
        <begin position="54"/>
        <end position="76"/>
    </location>
</feature>
<evidence type="ECO:0000256" key="1">
    <source>
        <dbReference type="SAM" id="MobiDB-lite"/>
    </source>
</evidence>
<protein>
    <submittedName>
        <fullName evidence="2">Uncharacterized protein</fullName>
    </submittedName>
</protein>
<keyword evidence="3" id="KW-1185">Reference proteome</keyword>